<dbReference type="EMBL" id="QKRB01000044">
    <property type="protein sequence ID" value="PZD95204.1"/>
    <property type="molecule type" value="Genomic_DNA"/>
</dbReference>
<organism evidence="1 2">
    <name type="scientific">Paenibacillus sambharensis</name>
    <dbReference type="NCBI Taxonomy" id="1803190"/>
    <lineage>
        <taxon>Bacteria</taxon>
        <taxon>Bacillati</taxon>
        <taxon>Bacillota</taxon>
        <taxon>Bacilli</taxon>
        <taxon>Bacillales</taxon>
        <taxon>Paenibacillaceae</taxon>
        <taxon>Paenibacillus</taxon>
    </lineage>
</organism>
<evidence type="ECO:0000313" key="1">
    <source>
        <dbReference type="EMBL" id="PZD95204.1"/>
    </source>
</evidence>
<dbReference type="Proteomes" id="UP000249522">
    <property type="component" value="Unassembled WGS sequence"/>
</dbReference>
<sequence>MNLSHHDSAADRLFANLQRMGVPDEHRDSTLRVIVSNWTQNVLEAGNEPTLEGFADFYPEWDSPRYTDIVEAEIERTVQMCLQEK</sequence>
<dbReference type="OrthoDB" id="9980145at2"/>
<comment type="caution">
    <text evidence="1">The sequence shown here is derived from an EMBL/GenBank/DDBJ whole genome shotgun (WGS) entry which is preliminary data.</text>
</comment>
<dbReference type="AlphaFoldDB" id="A0A2W1LL34"/>
<protein>
    <submittedName>
        <fullName evidence="1">Uncharacterized protein</fullName>
    </submittedName>
</protein>
<evidence type="ECO:0000313" key="2">
    <source>
        <dbReference type="Proteomes" id="UP000249522"/>
    </source>
</evidence>
<accession>A0A2W1LL34</accession>
<dbReference type="RefSeq" id="WP_111146833.1">
    <property type="nucleotide sequence ID" value="NZ_QKRB01000044.1"/>
</dbReference>
<gene>
    <name evidence="1" type="ORF">DNH61_11635</name>
</gene>
<proteinExistence type="predicted"/>
<name>A0A2W1LL34_9BACL</name>
<reference evidence="1 2" key="1">
    <citation type="submission" date="2018-06" db="EMBL/GenBank/DDBJ databases">
        <title>Paenibacillus imtechensis sp. nov.</title>
        <authorList>
            <person name="Pinnaka A.K."/>
            <person name="Singh H."/>
            <person name="Kaur M."/>
        </authorList>
    </citation>
    <scope>NUCLEOTIDE SEQUENCE [LARGE SCALE GENOMIC DNA]</scope>
    <source>
        <strain evidence="1 2">SMB1</strain>
    </source>
</reference>
<keyword evidence="2" id="KW-1185">Reference proteome</keyword>